<dbReference type="SMART" id="SM00065">
    <property type="entry name" value="GAF"/>
    <property type="match status" value="1"/>
</dbReference>
<dbReference type="AlphaFoldDB" id="A0A0F9AM47"/>
<dbReference type="GO" id="GO:0016791">
    <property type="term" value="F:phosphatase activity"/>
    <property type="evidence" value="ECO:0007669"/>
    <property type="project" value="TreeGrafter"/>
</dbReference>
<dbReference type="InterPro" id="IPR003018">
    <property type="entry name" value="GAF"/>
</dbReference>
<dbReference type="Gene3D" id="3.60.40.10">
    <property type="entry name" value="PPM-type phosphatase domain"/>
    <property type="match status" value="1"/>
</dbReference>
<dbReference type="Gene3D" id="3.30.450.40">
    <property type="match status" value="1"/>
</dbReference>
<dbReference type="EMBL" id="LAZR01053975">
    <property type="protein sequence ID" value="KKK79549.1"/>
    <property type="molecule type" value="Genomic_DNA"/>
</dbReference>
<proteinExistence type="predicted"/>
<dbReference type="SUPFAM" id="SSF55781">
    <property type="entry name" value="GAF domain-like"/>
    <property type="match status" value="1"/>
</dbReference>
<reference evidence="3" key="1">
    <citation type="journal article" date="2015" name="Nature">
        <title>Complex archaea that bridge the gap between prokaryotes and eukaryotes.</title>
        <authorList>
            <person name="Spang A."/>
            <person name="Saw J.H."/>
            <person name="Jorgensen S.L."/>
            <person name="Zaremba-Niedzwiedzka K."/>
            <person name="Martijn J."/>
            <person name="Lind A.E."/>
            <person name="van Eijk R."/>
            <person name="Schleper C."/>
            <person name="Guy L."/>
            <person name="Ettema T.J."/>
        </authorList>
    </citation>
    <scope>NUCLEOTIDE SEQUENCE</scope>
</reference>
<gene>
    <name evidence="3" type="ORF">LCGC14_2832380</name>
</gene>
<evidence type="ECO:0000259" key="2">
    <source>
        <dbReference type="SMART" id="SM00065"/>
    </source>
</evidence>
<feature type="domain" description="GAF" evidence="2">
    <location>
        <begin position="119"/>
        <end position="267"/>
    </location>
</feature>
<dbReference type="Pfam" id="PF13185">
    <property type="entry name" value="GAF_2"/>
    <property type="match status" value="1"/>
</dbReference>
<organism evidence="3">
    <name type="scientific">marine sediment metagenome</name>
    <dbReference type="NCBI Taxonomy" id="412755"/>
    <lineage>
        <taxon>unclassified sequences</taxon>
        <taxon>metagenomes</taxon>
        <taxon>ecological metagenomes</taxon>
    </lineage>
</organism>
<dbReference type="InterPro" id="IPR036457">
    <property type="entry name" value="PPM-type-like_dom_sf"/>
</dbReference>
<dbReference type="InterPro" id="IPR029016">
    <property type="entry name" value="GAF-like_dom_sf"/>
</dbReference>
<protein>
    <recommendedName>
        <fullName evidence="2">GAF domain-containing protein</fullName>
    </recommendedName>
</protein>
<dbReference type="InterPro" id="IPR001932">
    <property type="entry name" value="PPM-type_phosphatase-like_dom"/>
</dbReference>
<sequence length="381" mass="41722">MADLRDYLGREALRQLAAMFSDAAQRPVRISSADGEPIAGDGPASAAGAEMKVLLADRHIGTVSMVDESGPADPHSIRLLGLMRDMLGRLCQQAGQLHDRVEELAAMYRLTEVFTGRTDLQEVHQLAADTMVEATGADACSIRVFDESRTELLRVAASGLSSQYITKGRLLLSDSRIDREVLATGGCVYIADQRTDPRVLYKADARQEGIVSALCAPMTYMGRIEGIVRVYTRRPHEFDWFETSLIQGVAAQSASAIVNARLYNEAMLAERMRRHLRMAGEVQRRMIPPQPPEVAGLDIAAVYVPCYELGGDFYDFLELPEGNLGVCVADVVGKGVRASLLMASARSSLRAHAAHLYELSAIVSAVSDDMWRQSRESDFLT</sequence>
<keyword evidence="1" id="KW-0378">Hydrolase</keyword>
<feature type="non-terminal residue" evidence="3">
    <location>
        <position position="381"/>
    </location>
</feature>
<dbReference type="PANTHER" id="PTHR43156">
    <property type="entry name" value="STAGE II SPORULATION PROTEIN E-RELATED"/>
    <property type="match status" value="1"/>
</dbReference>
<evidence type="ECO:0000256" key="1">
    <source>
        <dbReference type="ARBA" id="ARBA00022801"/>
    </source>
</evidence>
<accession>A0A0F9AM47</accession>
<dbReference type="Pfam" id="PF07228">
    <property type="entry name" value="SpoIIE"/>
    <property type="match status" value="1"/>
</dbReference>
<evidence type="ECO:0000313" key="3">
    <source>
        <dbReference type="EMBL" id="KKK79549.1"/>
    </source>
</evidence>
<dbReference type="InterPro" id="IPR052016">
    <property type="entry name" value="Bact_Sigma-Reg"/>
</dbReference>
<name>A0A0F9AM47_9ZZZZ</name>
<comment type="caution">
    <text evidence="3">The sequence shown here is derived from an EMBL/GenBank/DDBJ whole genome shotgun (WGS) entry which is preliminary data.</text>
</comment>
<dbReference type="PANTHER" id="PTHR43156:SF2">
    <property type="entry name" value="STAGE II SPORULATION PROTEIN E"/>
    <property type="match status" value="1"/>
</dbReference>